<reference evidence="1 2" key="1">
    <citation type="journal article" date="2018" name="Genome Announc.">
        <title>Ignatzschineria cameli sp. nov., isolated from necrotic foot tissue of dromedaries (Camelus dromedarius) and associated maggots (Wohlfahrtia species) in Dubai.</title>
        <authorList>
            <person name="Tsang C.C."/>
            <person name="Tang J.Y."/>
            <person name="Fong J.Y."/>
            <person name="Kinne J."/>
            <person name="Lee H.H."/>
            <person name="Joseph M."/>
            <person name="Jose S."/>
            <person name="Schuster R.K."/>
            <person name="Tang Y."/>
            <person name="Sivakumar S."/>
            <person name="Chen J.H."/>
            <person name="Teng J.L."/>
            <person name="Lau S.K."/>
            <person name="Wernery U."/>
            <person name="Woo P.C."/>
        </authorList>
    </citation>
    <scope>NUCLEOTIDE SEQUENCE [LARGE SCALE GENOMIC DNA]</scope>
    <source>
        <strain evidence="1 2">KCTC 22643</strain>
    </source>
</reference>
<dbReference type="Pfam" id="PF08875">
    <property type="entry name" value="DUF1833"/>
    <property type="match status" value="1"/>
</dbReference>
<dbReference type="RefSeq" id="WP_109236263.1">
    <property type="nucleotide sequence ID" value="NZ_BMXZ01000002.1"/>
</dbReference>
<dbReference type="AlphaFoldDB" id="A0A2U2AJN9"/>
<dbReference type="Proteomes" id="UP000244948">
    <property type="component" value="Unassembled WGS sequence"/>
</dbReference>
<name>A0A2U2AJN9_9GAMM</name>
<proteinExistence type="predicted"/>
<evidence type="ECO:0000313" key="2">
    <source>
        <dbReference type="Proteomes" id="UP000244948"/>
    </source>
</evidence>
<protein>
    <submittedName>
        <fullName evidence="1">Uncharacterized protein</fullName>
    </submittedName>
</protein>
<keyword evidence="2" id="KW-1185">Reference proteome</keyword>
<comment type="caution">
    <text evidence="1">The sequence shown here is derived from an EMBL/GenBank/DDBJ whole genome shotgun (WGS) entry which is preliminary data.</text>
</comment>
<evidence type="ECO:0000313" key="1">
    <source>
        <dbReference type="EMBL" id="PWD83048.1"/>
    </source>
</evidence>
<dbReference type="InterPro" id="IPR014974">
    <property type="entry name" value="DUF1833"/>
</dbReference>
<accession>A0A2U2AJN9</accession>
<sequence length="175" mass="19765">MATFEEAMQEAFASAPGHEIIYYTIEINHPAFEVPIRLVQGNDNIIAKLEDEADTNPGEMVEFIGAPWELSLPKVEEGTIPEIQLTFDNVSREITNHISEAVKREDPVKVVFRPYLDSSLDAGPQMKVPIEMEVLDATANNYQIQLTANVEDVFHAAFPLTRYIHDRFPTLSYNT</sequence>
<gene>
    <name evidence="1" type="ORF">DC082_06380</name>
</gene>
<organism evidence="1 2">
    <name type="scientific">Ignatzschineria indica</name>
    <dbReference type="NCBI Taxonomy" id="472583"/>
    <lineage>
        <taxon>Bacteria</taxon>
        <taxon>Pseudomonadati</taxon>
        <taxon>Pseudomonadota</taxon>
        <taxon>Gammaproteobacteria</taxon>
        <taxon>Cardiobacteriales</taxon>
        <taxon>Ignatzschineriaceae</taxon>
        <taxon>Ignatzschineria</taxon>
    </lineage>
</organism>
<dbReference type="EMBL" id="QEWR01000003">
    <property type="protein sequence ID" value="PWD83048.1"/>
    <property type="molecule type" value="Genomic_DNA"/>
</dbReference>